<evidence type="ECO:0000256" key="2">
    <source>
        <dbReference type="ARBA" id="ARBA00022801"/>
    </source>
</evidence>
<dbReference type="InterPro" id="IPR000387">
    <property type="entry name" value="Tyr_Pase_dom"/>
</dbReference>
<evidence type="ECO:0000259" key="6">
    <source>
        <dbReference type="PROSITE" id="PS50055"/>
    </source>
</evidence>
<protein>
    <recommendedName>
        <fullName evidence="1">protein-tyrosine-phosphatase</fullName>
        <ecNumber evidence="1">3.1.3.48</ecNumber>
    </recommendedName>
</protein>
<evidence type="ECO:0000256" key="4">
    <source>
        <dbReference type="ARBA" id="ARBA00051722"/>
    </source>
</evidence>
<keyword evidence="2" id="KW-0378">Hydrolase</keyword>
<proteinExistence type="predicted"/>
<evidence type="ECO:0000256" key="1">
    <source>
        <dbReference type="ARBA" id="ARBA00013064"/>
    </source>
</evidence>
<feature type="compositionally biased region" description="Basic and acidic residues" evidence="5">
    <location>
        <begin position="54"/>
        <end position="68"/>
    </location>
</feature>
<reference evidence="8" key="2">
    <citation type="submission" date="2020-11" db="EMBL/GenBank/DDBJ databases">
        <authorList>
            <person name="McCartney M.A."/>
            <person name="Auch B."/>
            <person name="Kono T."/>
            <person name="Mallez S."/>
            <person name="Becker A."/>
            <person name="Gohl D.M."/>
            <person name="Silverstein K.A.T."/>
            <person name="Koren S."/>
            <person name="Bechman K.B."/>
            <person name="Herman A."/>
            <person name="Abrahante J.E."/>
            <person name="Garbe J."/>
        </authorList>
    </citation>
    <scope>NUCLEOTIDE SEQUENCE</scope>
    <source>
        <strain evidence="8">Duluth1</strain>
        <tissue evidence="8">Whole animal</tissue>
    </source>
</reference>
<dbReference type="EMBL" id="JAIWYP010000014">
    <property type="protein sequence ID" value="KAH3713199.1"/>
    <property type="molecule type" value="Genomic_DNA"/>
</dbReference>
<evidence type="ECO:0000256" key="3">
    <source>
        <dbReference type="ARBA" id="ARBA00022912"/>
    </source>
</evidence>
<dbReference type="InterPro" id="IPR029021">
    <property type="entry name" value="Prot-tyrosine_phosphatase-like"/>
</dbReference>
<keyword evidence="9" id="KW-1185">Reference proteome</keyword>
<keyword evidence="3" id="KW-0904">Protein phosphatase</keyword>
<feature type="domain" description="Tyrosine specific protein phosphatases" evidence="7">
    <location>
        <begin position="200"/>
        <end position="274"/>
    </location>
</feature>
<evidence type="ECO:0000259" key="7">
    <source>
        <dbReference type="PROSITE" id="PS50056"/>
    </source>
</evidence>
<dbReference type="Gene3D" id="3.90.190.10">
    <property type="entry name" value="Protein tyrosine phosphatase superfamily"/>
    <property type="match status" value="1"/>
</dbReference>
<organism evidence="8 9">
    <name type="scientific">Dreissena polymorpha</name>
    <name type="common">Zebra mussel</name>
    <name type="synonym">Mytilus polymorpha</name>
    <dbReference type="NCBI Taxonomy" id="45954"/>
    <lineage>
        <taxon>Eukaryota</taxon>
        <taxon>Metazoa</taxon>
        <taxon>Spiralia</taxon>
        <taxon>Lophotrochozoa</taxon>
        <taxon>Mollusca</taxon>
        <taxon>Bivalvia</taxon>
        <taxon>Autobranchia</taxon>
        <taxon>Heteroconchia</taxon>
        <taxon>Euheterodonta</taxon>
        <taxon>Imparidentia</taxon>
        <taxon>Neoheterodontei</taxon>
        <taxon>Myida</taxon>
        <taxon>Dreissenoidea</taxon>
        <taxon>Dreissenidae</taxon>
        <taxon>Dreissena</taxon>
    </lineage>
</organism>
<accession>A0A9D4BY77</accession>
<evidence type="ECO:0000256" key="5">
    <source>
        <dbReference type="SAM" id="MobiDB-lite"/>
    </source>
</evidence>
<dbReference type="Pfam" id="PF00102">
    <property type="entry name" value="Y_phosphatase"/>
    <property type="match status" value="1"/>
</dbReference>
<feature type="region of interest" description="Disordered" evidence="5">
    <location>
        <begin position="47"/>
        <end position="68"/>
    </location>
</feature>
<feature type="domain" description="Tyrosine-protein phosphatase" evidence="6">
    <location>
        <begin position="53"/>
        <end position="283"/>
    </location>
</feature>
<dbReference type="PROSITE" id="PS50056">
    <property type="entry name" value="TYR_PHOSPHATASE_2"/>
    <property type="match status" value="1"/>
</dbReference>
<reference evidence="8" key="1">
    <citation type="journal article" date="2019" name="bioRxiv">
        <title>The Genome of the Zebra Mussel, Dreissena polymorpha: A Resource for Invasive Species Research.</title>
        <authorList>
            <person name="McCartney M.A."/>
            <person name="Auch B."/>
            <person name="Kono T."/>
            <person name="Mallez S."/>
            <person name="Zhang Y."/>
            <person name="Obille A."/>
            <person name="Becker A."/>
            <person name="Abrahante J.E."/>
            <person name="Garbe J."/>
            <person name="Badalamenti J.P."/>
            <person name="Herman A."/>
            <person name="Mangelson H."/>
            <person name="Liachko I."/>
            <person name="Sullivan S."/>
            <person name="Sone E.D."/>
            <person name="Koren S."/>
            <person name="Silverstein K.A.T."/>
            <person name="Beckman K.B."/>
            <person name="Gohl D.M."/>
        </authorList>
    </citation>
    <scope>NUCLEOTIDE SEQUENCE</scope>
    <source>
        <strain evidence="8">Duluth1</strain>
        <tissue evidence="8">Whole animal</tissue>
    </source>
</reference>
<dbReference type="CDD" id="cd00047">
    <property type="entry name" value="PTPc"/>
    <property type="match status" value="1"/>
</dbReference>
<dbReference type="SMART" id="SM00404">
    <property type="entry name" value="PTPc_motif"/>
    <property type="match status" value="1"/>
</dbReference>
<dbReference type="FunFam" id="3.90.190.10:FF:000102">
    <property type="entry name" value="Receptor-type tyrosine-protein phosphatase"/>
    <property type="match status" value="1"/>
</dbReference>
<gene>
    <name evidence="8" type="ORF">DPMN_072985</name>
</gene>
<evidence type="ECO:0000313" key="8">
    <source>
        <dbReference type="EMBL" id="KAH3713199.1"/>
    </source>
</evidence>
<name>A0A9D4BY77_DREPO</name>
<sequence length="296" mass="33675">MESAPISVHQFQMHATSMDQSAKQKVFKQLVSFANNLSNAEMKALKRNTTLTNKNREGADIPSDENRPRLYLPGRSDTSDYINAVYMDSFKVKRRYIAAQSPLSGTVQDFLTLIFQENCTVIVSFHDLITDKVGVFYPADNQVLVVKDFEVTTDRKVDKRDNWVLRTLSLKYKKDGREKAVTHIQYTDWPQDSNVPTSPESFIHVIQFVGQRADASSGPIVLHCLDGAKHCGLFCTVSNLLEKMEMEQEVSVVNEVRRVQTRRRKAIANMEQFNFCYECVLQQIGSSNTYSNVGVK</sequence>
<dbReference type="PANTHER" id="PTHR19134">
    <property type="entry name" value="RECEPTOR-TYPE TYROSINE-PROTEIN PHOSPHATASE"/>
    <property type="match status" value="1"/>
</dbReference>
<dbReference type="GO" id="GO:0004725">
    <property type="term" value="F:protein tyrosine phosphatase activity"/>
    <property type="evidence" value="ECO:0007669"/>
    <property type="project" value="UniProtKB-EC"/>
</dbReference>
<dbReference type="PROSITE" id="PS50055">
    <property type="entry name" value="TYR_PHOSPHATASE_PTP"/>
    <property type="match status" value="1"/>
</dbReference>
<dbReference type="InterPro" id="IPR050348">
    <property type="entry name" value="Protein-Tyr_Phosphatase"/>
</dbReference>
<comment type="catalytic activity">
    <reaction evidence="4">
        <text>O-phospho-L-tyrosyl-[protein] + H2O = L-tyrosyl-[protein] + phosphate</text>
        <dbReference type="Rhea" id="RHEA:10684"/>
        <dbReference type="Rhea" id="RHEA-COMP:10136"/>
        <dbReference type="Rhea" id="RHEA-COMP:20101"/>
        <dbReference type="ChEBI" id="CHEBI:15377"/>
        <dbReference type="ChEBI" id="CHEBI:43474"/>
        <dbReference type="ChEBI" id="CHEBI:46858"/>
        <dbReference type="ChEBI" id="CHEBI:61978"/>
        <dbReference type="EC" id="3.1.3.48"/>
    </reaction>
</comment>
<dbReference type="SUPFAM" id="SSF52799">
    <property type="entry name" value="(Phosphotyrosine protein) phosphatases II"/>
    <property type="match status" value="1"/>
</dbReference>
<dbReference type="Proteomes" id="UP000828390">
    <property type="component" value="Unassembled WGS sequence"/>
</dbReference>
<dbReference type="EC" id="3.1.3.48" evidence="1"/>
<dbReference type="PRINTS" id="PR00700">
    <property type="entry name" value="PRTYPHPHTASE"/>
</dbReference>
<dbReference type="SMART" id="SM00194">
    <property type="entry name" value="PTPc"/>
    <property type="match status" value="1"/>
</dbReference>
<evidence type="ECO:0000313" key="9">
    <source>
        <dbReference type="Proteomes" id="UP000828390"/>
    </source>
</evidence>
<dbReference type="PANTHER" id="PTHR19134:SF449">
    <property type="entry name" value="TYROSINE-PROTEIN PHOSPHATASE 1"/>
    <property type="match status" value="1"/>
</dbReference>
<dbReference type="AlphaFoldDB" id="A0A9D4BY77"/>
<dbReference type="InterPro" id="IPR000242">
    <property type="entry name" value="PTP_cat"/>
</dbReference>
<comment type="caution">
    <text evidence="8">The sequence shown here is derived from an EMBL/GenBank/DDBJ whole genome shotgun (WGS) entry which is preliminary data.</text>
</comment>
<dbReference type="InterPro" id="IPR003595">
    <property type="entry name" value="Tyr_Pase_cat"/>
</dbReference>